<evidence type="ECO:0000313" key="2">
    <source>
        <dbReference type="EMBL" id="MBW0469492.1"/>
    </source>
</evidence>
<accession>A0A9Q3BQC9</accession>
<dbReference type="AlphaFoldDB" id="A0A9Q3BQC9"/>
<gene>
    <name evidence="2" type="ORF">O181_009207</name>
</gene>
<dbReference type="Proteomes" id="UP000765509">
    <property type="component" value="Unassembled WGS sequence"/>
</dbReference>
<feature type="compositionally biased region" description="Low complexity" evidence="1">
    <location>
        <begin position="1"/>
        <end position="16"/>
    </location>
</feature>
<evidence type="ECO:0000256" key="1">
    <source>
        <dbReference type="SAM" id="MobiDB-lite"/>
    </source>
</evidence>
<feature type="compositionally biased region" description="Basic and acidic residues" evidence="1">
    <location>
        <begin position="125"/>
        <end position="140"/>
    </location>
</feature>
<feature type="region of interest" description="Disordered" evidence="1">
    <location>
        <begin position="119"/>
        <end position="175"/>
    </location>
</feature>
<reference evidence="2" key="1">
    <citation type="submission" date="2021-03" db="EMBL/GenBank/DDBJ databases">
        <title>Draft genome sequence of rust myrtle Austropuccinia psidii MF-1, a brazilian biotype.</title>
        <authorList>
            <person name="Quecine M.C."/>
            <person name="Pachon D.M.R."/>
            <person name="Bonatelli M.L."/>
            <person name="Correr F.H."/>
            <person name="Franceschini L.M."/>
            <person name="Leite T.F."/>
            <person name="Margarido G.R.A."/>
            <person name="Almeida C.A."/>
            <person name="Ferrarezi J.A."/>
            <person name="Labate C.A."/>
        </authorList>
    </citation>
    <scope>NUCLEOTIDE SEQUENCE</scope>
    <source>
        <strain evidence="2">MF-1</strain>
    </source>
</reference>
<feature type="region of interest" description="Disordered" evidence="1">
    <location>
        <begin position="1"/>
        <end position="20"/>
    </location>
</feature>
<dbReference type="EMBL" id="AVOT02002202">
    <property type="protein sequence ID" value="MBW0469492.1"/>
    <property type="molecule type" value="Genomic_DNA"/>
</dbReference>
<sequence>MEDARTSTSSQRLSSTFKPLFNSPEADITAIPVIRSEQTPTSSSRNIPVSVQELVYGSKHAGALETRKDRGPSEGFGSNVLQRESPTAKSLVEKNIEYCHRRRRGSWPKRRTIARWNLLKPPQVPKKDKQIPKEKLERQLKGKSLIEQALPSELQNYKEKQDSHGKCVQYGKSFD</sequence>
<name>A0A9Q3BQC9_9BASI</name>
<evidence type="ECO:0000313" key="3">
    <source>
        <dbReference type="Proteomes" id="UP000765509"/>
    </source>
</evidence>
<feature type="compositionally biased region" description="Basic and acidic residues" evidence="1">
    <location>
        <begin position="156"/>
        <end position="165"/>
    </location>
</feature>
<comment type="caution">
    <text evidence="2">The sequence shown here is derived from an EMBL/GenBank/DDBJ whole genome shotgun (WGS) entry which is preliminary data.</text>
</comment>
<keyword evidence="3" id="KW-1185">Reference proteome</keyword>
<proteinExistence type="predicted"/>
<feature type="region of interest" description="Disordered" evidence="1">
    <location>
        <begin position="62"/>
        <end position="87"/>
    </location>
</feature>
<organism evidence="2 3">
    <name type="scientific">Austropuccinia psidii MF-1</name>
    <dbReference type="NCBI Taxonomy" id="1389203"/>
    <lineage>
        <taxon>Eukaryota</taxon>
        <taxon>Fungi</taxon>
        <taxon>Dikarya</taxon>
        <taxon>Basidiomycota</taxon>
        <taxon>Pucciniomycotina</taxon>
        <taxon>Pucciniomycetes</taxon>
        <taxon>Pucciniales</taxon>
        <taxon>Sphaerophragmiaceae</taxon>
        <taxon>Austropuccinia</taxon>
    </lineage>
</organism>
<protein>
    <submittedName>
        <fullName evidence="2">Uncharacterized protein</fullName>
    </submittedName>
</protein>